<proteinExistence type="predicted"/>
<gene>
    <name evidence="1" type="ORF">AFUS01_LOCUS5092</name>
</gene>
<protein>
    <submittedName>
        <fullName evidence="1">Uncharacterized protein</fullName>
    </submittedName>
</protein>
<sequence length="67" mass="7686">CFAYFGYSQHRISDEFLSALLDAYITFDKGISVSIDFKTNDEKIWAAGTCAAYDNKLVAEKYDHPFY</sequence>
<accession>A0A8J2JB43</accession>
<comment type="caution">
    <text evidence="1">The sequence shown here is derived from an EMBL/GenBank/DDBJ whole genome shotgun (WGS) entry which is preliminary data.</text>
</comment>
<keyword evidence="2" id="KW-1185">Reference proteome</keyword>
<name>A0A8J2JB43_9HEXA</name>
<feature type="non-terminal residue" evidence="1">
    <location>
        <position position="67"/>
    </location>
</feature>
<dbReference type="OrthoDB" id="382863at2759"/>
<feature type="non-terminal residue" evidence="1">
    <location>
        <position position="1"/>
    </location>
</feature>
<evidence type="ECO:0000313" key="1">
    <source>
        <dbReference type="EMBL" id="CAG7711407.1"/>
    </source>
</evidence>
<organism evidence="1 2">
    <name type="scientific">Allacma fusca</name>
    <dbReference type="NCBI Taxonomy" id="39272"/>
    <lineage>
        <taxon>Eukaryota</taxon>
        <taxon>Metazoa</taxon>
        <taxon>Ecdysozoa</taxon>
        <taxon>Arthropoda</taxon>
        <taxon>Hexapoda</taxon>
        <taxon>Collembola</taxon>
        <taxon>Symphypleona</taxon>
        <taxon>Sminthuridae</taxon>
        <taxon>Allacma</taxon>
    </lineage>
</organism>
<reference evidence="1" key="1">
    <citation type="submission" date="2021-06" db="EMBL/GenBank/DDBJ databases">
        <authorList>
            <person name="Hodson N. C."/>
            <person name="Mongue J. A."/>
            <person name="Jaron S. K."/>
        </authorList>
    </citation>
    <scope>NUCLEOTIDE SEQUENCE</scope>
</reference>
<dbReference type="Proteomes" id="UP000708208">
    <property type="component" value="Unassembled WGS sequence"/>
</dbReference>
<dbReference type="AlphaFoldDB" id="A0A8J2JB43"/>
<dbReference type="EMBL" id="CAJVCH010032267">
    <property type="protein sequence ID" value="CAG7711407.1"/>
    <property type="molecule type" value="Genomic_DNA"/>
</dbReference>
<evidence type="ECO:0000313" key="2">
    <source>
        <dbReference type="Proteomes" id="UP000708208"/>
    </source>
</evidence>